<evidence type="ECO:0000313" key="2">
    <source>
        <dbReference type="EMBL" id="UOQ68365.1"/>
    </source>
</evidence>
<gene>
    <name evidence="2" type="ORF">MUN86_11235</name>
</gene>
<dbReference type="Gene3D" id="1.20.120.450">
    <property type="entry name" value="dinb family like domain"/>
    <property type="match status" value="1"/>
</dbReference>
<dbReference type="InterPro" id="IPR024344">
    <property type="entry name" value="MDMPI_metal-binding"/>
</dbReference>
<reference evidence="2" key="1">
    <citation type="submission" date="2022-04" db="EMBL/GenBank/DDBJ databases">
        <title>Hymenobacter sp. isolated from the air.</title>
        <authorList>
            <person name="Won M."/>
            <person name="Lee C.-M."/>
            <person name="Woen H.-Y."/>
            <person name="Kwon S.-W."/>
        </authorList>
    </citation>
    <scope>NUCLEOTIDE SEQUENCE</scope>
    <source>
        <strain evidence="2">5420S-77</strain>
    </source>
</reference>
<organism evidence="2 3">
    <name type="scientific">Hymenobacter volaticus</name>
    <dbReference type="NCBI Taxonomy" id="2932254"/>
    <lineage>
        <taxon>Bacteria</taxon>
        <taxon>Pseudomonadati</taxon>
        <taxon>Bacteroidota</taxon>
        <taxon>Cytophagia</taxon>
        <taxon>Cytophagales</taxon>
        <taxon>Hymenobacteraceae</taxon>
        <taxon>Hymenobacter</taxon>
    </lineage>
</organism>
<dbReference type="InterPro" id="IPR034660">
    <property type="entry name" value="DinB/YfiT-like"/>
</dbReference>
<dbReference type="Pfam" id="PF11716">
    <property type="entry name" value="MDMPI_N"/>
    <property type="match status" value="1"/>
</dbReference>
<dbReference type="SUPFAM" id="SSF109854">
    <property type="entry name" value="DinB/YfiT-like putative metalloenzymes"/>
    <property type="match status" value="1"/>
</dbReference>
<proteinExistence type="predicted"/>
<dbReference type="EMBL" id="CP095061">
    <property type="protein sequence ID" value="UOQ68365.1"/>
    <property type="molecule type" value="Genomic_DNA"/>
</dbReference>
<accession>A0ABY4GBT4</accession>
<dbReference type="Proteomes" id="UP000830401">
    <property type="component" value="Chromosome"/>
</dbReference>
<dbReference type="GO" id="GO:0016853">
    <property type="term" value="F:isomerase activity"/>
    <property type="evidence" value="ECO:0007669"/>
    <property type="project" value="UniProtKB-KW"/>
</dbReference>
<protein>
    <submittedName>
        <fullName evidence="2">Maleylpyruvate isomerase N-terminal domain-containing protein</fullName>
    </submittedName>
</protein>
<dbReference type="RefSeq" id="WP_245125408.1">
    <property type="nucleotide sequence ID" value="NZ_CP095061.1"/>
</dbReference>
<evidence type="ECO:0000313" key="3">
    <source>
        <dbReference type="Proteomes" id="UP000830401"/>
    </source>
</evidence>
<sequence>MQPLPVLDTAHLLPVLDQHLIAVLRSLAPTDWDKATVAPKWRVRDVALHLLDGSLRTLSMLRDGHFGEPGPASPAYADIVRYLNQLNEEWVAVGQRLSPQIITWLLEISGPAYNAYMASLPPLEPAVFSVGWAGEDQSPNWFHVARDYTEKWHHQQQIRQAVGQEAPLLAPELYHPFLSTCVRALPHHYRAVAAEPGTVLQFTVTGAAGDTWYLRRQANSWELGSHYTGPVAATVALDGSVAWRLFTKSLPRTLAEAHVEVSGEQYLTEPIYSLITIMG</sequence>
<name>A0ABY4GBT4_9BACT</name>
<evidence type="ECO:0000259" key="1">
    <source>
        <dbReference type="Pfam" id="PF11716"/>
    </source>
</evidence>
<keyword evidence="3" id="KW-1185">Reference proteome</keyword>
<feature type="domain" description="Mycothiol-dependent maleylpyruvate isomerase metal-binding" evidence="1">
    <location>
        <begin position="18"/>
        <end position="158"/>
    </location>
</feature>
<keyword evidence="2" id="KW-0413">Isomerase</keyword>